<name>A0A383A7G7_9ZZZZ</name>
<dbReference type="EMBL" id="UINC01189909">
    <property type="protein sequence ID" value="SVE03806.1"/>
    <property type="molecule type" value="Genomic_DNA"/>
</dbReference>
<reference evidence="1" key="1">
    <citation type="submission" date="2018-05" db="EMBL/GenBank/DDBJ databases">
        <authorList>
            <person name="Lanie J.A."/>
            <person name="Ng W.-L."/>
            <person name="Kazmierczak K.M."/>
            <person name="Andrzejewski T.M."/>
            <person name="Davidsen T.M."/>
            <person name="Wayne K.J."/>
            <person name="Tettelin H."/>
            <person name="Glass J.I."/>
            <person name="Rusch D."/>
            <person name="Podicherti R."/>
            <person name="Tsui H.-C.T."/>
            <person name="Winkler M.E."/>
        </authorList>
    </citation>
    <scope>NUCLEOTIDE SEQUENCE</scope>
</reference>
<proteinExistence type="predicted"/>
<evidence type="ECO:0000313" key="1">
    <source>
        <dbReference type="EMBL" id="SVE03806.1"/>
    </source>
</evidence>
<dbReference type="AlphaFoldDB" id="A0A383A7G7"/>
<protein>
    <submittedName>
        <fullName evidence="1">Uncharacterized protein</fullName>
    </submittedName>
</protein>
<accession>A0A383A7G7</accession>
<gene>
    <name evidence="1" type="ORF">METZ01_LOCUS456660</name>
</gene>
<organism evidence="1">
    <name type="scientific">marine metagenome</name>
    <dbReference type="NCBI Taxonomy" id="408172"/>
    <lineage>
        <taxon>unclassified sequences</taxon>
        <taxon>metagenomes</taxon>
        <taxon>ecological metagenomes</taxon>
    </lineage>
</organism>
<sequence>MPHHPSIHTSFRKKFDIFEVFIKAFPFSSDLQVVWYLSSSHIYLSSSIDLKEGRPKGRPFFVSGFSITQFWDRFSINGLLGKEHHFSW</sequence>